<feature type="compositionally biased region" description="Low complexity" evidence="7">
    <location>
        <begin position="625"/>
        <end position="639"/>
    </location>
</feature>
<dbReference type="Gene3D" id="2.170.210.20">
    <property type="entry name" value="Spindle assembly abnormal protein 6, N-terminal domain"/>
    <property type="match status" value="1"/>
</dbReference>
<evidence type="ECO:0000256" key="3">
    <source>
        <dbReference type="ARBA" id="ARBA00023054"/>
    </source>
</evidence>
<organism evidence="9 10">
    <name type="scientific">Lymnaea stagnalis</name>
    <name type="common">Great pond snail</name>
    <name type="synonym">Helix stagnalis</name>
    <dbReference type="NCBI Taxonomy" id="6523"/>
    <lineage>
        <taxon>Eukaryota</taxon>
        <taxon>Metazoa</taxon>
        <taxon>Spiralia</taxon>
        <taxon>Lophotrochozoa</taxon>
        <taxon>Mollusca</taxon>
        <taxon>Gastropoda</taxon>
        <taxon>Heterobranchia</taxon>
        <taxon>Euthyneura</taxon>
        <taxon>Panpulmonata</taxon>
        <taxon>Hygrophila</taxon>
        <taxon>Lymnaeoidea</taxon>
        <taxon>Lymnaeidae</taxon>
        <taxon>Lymnaea</taxon>
    </lineage>
</organism>
<comment type="caution">
    <text evidence="9">The sequence shown here is derived from an EMBL/GenBank/DDBJ whole genome shotgun (WGS) entry which is preliminary data.</text>
</comment>
<name>A0AAV2HBE3_LYMST</name>
<dbReference type="EMBL" id="CAXITT010000081">
    <property type="protein sequence ID" value="CAL1531080.1"/>
    <property type="molecule type" value="Genomic_DNA"/>
</dbReference>
<sequence>MEDIFSKHVPLLFKASDREERKVYVQLHMKMQCNKHDSKKELVVKLTDDQDLFFLYTLRLAEEDFQSLKMQQGLLVDFVAFPQKFVDLLEMCIKESHKENPKFIIHFVSGGSSMLGGDAPCTMNIVETNPFRHLNHLSLKFLPGSDADIKAHLASCLKQLKETNNLIQHKFEHTSQELSSKLQSTQELLASKSSELESLKLEWSSRIADITSKHKEDMALEKEKTVQFQSSLQVRFDRERRELEQTHMKLVKQLETRLEENETLNKDLTDKKYKSEATIRDYKSRLATLEEDHSRMKAELHTLRKENISLESLRQERDKSNNALQTRVAVLEQELKDKAELLDKSNDLFSSEKDKKKHLETELEARHREINKLETKVKAMGEELKKGNEIIKKLQGDIKTYHGKVKLRTQIATEQEKLLGEKNIELEKLRQDLAATKDKLRDTEDKNQKLSTDLESAKEKLEESRKLLKTNENMIQWLNKQINEQKVNQNHLGHFELPTTAHARPAMPIHNYSTSSHGSAMSQDSLRFQAMQRQPVSVPLASRNPQMDYQSGQTNVKTLMSSIPVPVLTRKNGVATPPNQQENMNSSGGDKDKNPPLDPKFLSKRDEAIPVRGILNQNSRANILSSLPLSSNTSPQNPSAATSAGQPTQTSAPPVSTFNGGRHMDVGSVRLSQQLIIPRQQPPLASAYFPAHS</sequence>
<dbReference type="Pfam" id="PF16531">
    <property type="entry name" value="SAS-6_N"/>
    <property type="match status" value="1"/>
</dbReference>
<evidence type="ECO:0000259" key="8">
    <source>
        <dbReference type="Pfam" id="PF16531"/>
    </source>
</evidence>
<dbReference type="PANTHER" id="PTHR44281:SF2">
    <property type="entry name" value="SPINDLE ASSEMBLY ABNORMAL PROTEIN 6 HOMOLOG"/>
    <property type="match status" value="1"/>
</dbReference>
<keyword evidence="10" id="KW-1185">Reference proteome</keyword>
<dbReference type="AlphaFoldDB" id="A0AAV2HBE3"/>
<keyword evidence="3 6" id="KW-0175">Coiled coil</keyword>
<evidence type="ECO:0000256" key="7">
    <source>
        <dbReference type="SAM" id="MobiDB-lite"/>
    </source>
</evidence>
<evidence type="ECO:0000256" key="6">
    <source>
        <dbReference type="SAM" id="Coils"/>
    </source>
</evidence>
<keyword evidence="5" id="KW-0131">Cell cycle</keyword>
<dbReference type="InterPro" id="IPR032396">
    <property type="entry name" value="SAS-6_N"/>
</dbReference>
<feature type="region of interest" description="Disordered" evidence="7">
    <location>
        <begin position="625"/>
        <end position="664"/>
    </location>
</feature>
<keyword evidence="4" id="KW-0206">Cytoskeleton</keyword>
<evidence type="ECO:0000256" key="1">
    <source>
        <dbReference type="ARBA" id="ARBA00004300"/>
    </source>
</evidence>
<feature type="compositionally biased region" description="Polar residues" evidence="7">
    <location>
        <begin position="577"/>
        <end position="588"/>
    </location>
</feature>
<keyword evidence="2" id="KW-0963">Cytoplasm</keyword>
<feature type="region of interest" description="Disordered" evidence="7">
    <location>
        <begin position="569"/>
        <end position="604"/>
    </location>
</feature>
<dbReference type="CDD" id="cd10142">
    <property type="entry name" value="HD_SAS6_N"/>
    <property type="match status" value="1"/>
</dbReference>
<gene>
    <name evidence="9" type="ORF">GSLYS_00005203001</name>
</gene>
<comment type="subcellular location">
    <subcellularLocation>
        <location evidence="1">Cytoplasm</location>
        <location evidence="1">Cytoskeleton</location>
        <location evidence="1">Microtubule organizing center</location>
        <location evidence="1">Centrosome</location>
    </subcellularLocation>
</comment>
<reference evidence="9 10" key="1">
    <citation type="submission" date="2024-04" db="EMBL/GenBank/DDBJ databases">
        <authorList>
            <consortium name="Genoscope - CEA"/>
            <person name="William W."/>
        </authorList>
    </citation>
    <scope>NUCLEOTIDE SEQUENCE [LARGE SCALE GENOMIC DNA]</scope>
</reference>
<dbReference type="GO" id="GO:0005813">
    <property type="term" value="C:centrosome"/>
    <property type="evidence" value="ECO:0007669"/>
    <property type="project" value="UniProtKB-SubCell"/>
</dbReference>
<dbReference type="Proteomes" id="UP001497497">
    <property type="component" value="Unassembled WGS sequence"/>
</dbReference>
<feature type="compositionally biased region" description="Polar residues" evidence="7">
    <location>
        <begin position="640"/>
        <end position="659"/>
    </location>
</feature>
<evidence type="ECO:0000256" key="5">
    <source>
        <dbReference type="ARBA" id="ARBA00023306"/>
    </source>
</evidence>
<evidence type="ECO:0000256" key="2">
    <source>
        <dbReference type="ARBA" id="ARBA00022490"/>
    </source>
</evidence>
<dbReference type="GO" id="GO:0007099">
    <property type="term" value="P:centriole replication"/>
    <property type="evidence" value="ECO:0007669"/>
    <property type="project" value="TreeGrafter"/>
</dbReference>
<feature type="compositionally biased region" description="Basic and acidic residues" evidence="7">
    <location>
        <begin position="589"/>
        <end position="604"/>
    </location>
</feature>
<evidence type="ECO:0000256" key="4">
    <source>
        <dbReference type="ARBA" id="ARBA00023212"/>
    </source>
</evidence>
<evidence type="ECO:0000313" key="9">
    <source>
        <dbReference type="EMBL" id="CAL1531080.1"/>
    </source>
</evidence>
<proteinExistence type="predicted"/>
<dbReference type="InterPro" id="IPR038558">
    <property type="entry name" value="SAS-6_N_sf"/>
</dbReference>
<protein>
    <recommendedName>
        <fullName evidence="8">Spindle assembly abnormal protein 6 N-terminal domain-containing protein</fullName>
    </recommendedName>
</protein>
<feature type="domain" description="Spindle assembly abnormal protein 6 N-terminal" evidence="8">
    <location>
        <begin position="4"/>
        <end position="141"/>
    </location>
</feature>
<dbReference type="GO" id="GO:0005814">
    <property type="term" value="C:centriole"/>
    <property type="evidence" value="ECO:0007669"/>
    <property type="project" value="TreeGrafter"/>
</dbReference>
<feature type="coiled-coil region" evidence="6">
    <location>
        <begin position="251"/>
        <end position="383"/>
    </location>
</feature>
<accession>A0AAV2HBE3</accession>
<evidence type="ECO:0000313" key="10">
    <source>
        <dbReference type="Proteomes" id="UP001497497"/>
    </source>
</evidence>
<feature type="coiled-coil region" evidence="6">
    <location>
        <begin position="412"/>
        <end position="474"/>
    </location>
</feature>
<dbReference type="PANTHER" id="PTHR44281">
    <property type="entry name" value="SPINDLE ASSEMBLY ABNORMAL PROTEIN 6 HOMOLOG"/>
    <property type="match status" value="1"/>
</dbReference>